<keyword evidence="1 2" id="KW-0103">Bromodomain</keyword>
<proteinExistence type="predicted"/>
<dbReference type="EMBL" id="QEAP01000123">
    <property type="protein sequence ID" value="TPX74483.1"/>
    <property type="molecule type" value="Genomic_DNA"/>
</dbReference>
<feature type="region of interest" description="Disordered" evidence="3">
    <location>
        <begin position="656"/>
        <end position="709"/>
    </location>
</feature>
<feature type="domain" description="Bromo" evidence="4">
    <location>
        <begin position="364"/>
        <end position="436"/>
    </location>
</feature>
<dbReference type="InterPro" id="IPR038336">
    <property type="entry name" value="NET_sf"/>
</dbReference>
<feature type="compositionally biased region" description="Low complexity" evidence="3">
    <location>
        <begin position="467"/>
        <end position="480"/>
    </location>
</feature>
<evidence type="ECO:0000313" key="7">
    <source>
        <dbReference type="Proteomes" id="UP000320333"/>
    </source>
</evidence>
<feature type="compositionally biased region" description="Low complexity" evidence="3">
    <location>
        <begin position="656"/>
        <end position="666"/>
    </location>
</feature>
<dbReference type="GO" id="GO:0000785">
    <property type="term" value="C:chromatin"/>
    <property type="evidence" value="ECO:0007669"/>
    <property type="project" value="TreeGrafter"/>
</dbReference>
<dbReference type="PANTHER" id="PTHR22880:SF225">
    <property type="entry name" value="BROMODOMAIN-CONTAINING PROTEIN BET-1-RELATED"/>
    <property type="match status" value="1"/>
</dbReference>
<feature type="domain" description="Bromo" evidence="4">
    <location>
        <begin position="204"/>
        <end position="276"/>
    </location>
</feature>
<dbReference type="InterPro" id="IPR027353">
    <property type="entry name" value="NET_dom"/>
</dbReference>
<dbReference type="InterPro" id="IPR001487">
    <property type="entry name" value="Bromodomain"/>
</dbReference>
<keyword evidence="7" id="KW-1185">Reference proteome</keyword>
<dbReference type="Gene3D" id="1.20.1270.220">
    <property type="match status" value="1"/>
</dbReference>
<dbReference type="PANTHER" id="PTHR22880">
    <property type="entry name" value="FALZ-RELATED BROMODOMAIN-CONTAINING PROTEINS"/>
    <property type="match status" value="1"/>
</dbReference>
<feature type="domain" description="NET" evidence="5">
    <location>
        <begin position="573"/>
        <end position="658"/>
    </location>
</feature>
<evidence type="ECO:0000256" key="3">
    <source>
        <dbReference type="SAM" id="MobiDB-lite"/>
    </source>
</evidence>
<dbReference type="SUPFAM" id="SSF47370">
    <property type="entry name" value="Bromodomain"/>
    <property type="match status" value="2"/>
</dbReference>
<organism evidence="6 7">
    <name type="scientific">Chytriomyces confervae</name>
    <dbReference type="NCBI Taxonomy" id="246404"/>
    <lineage>
        <taxon>Eukaryota</taxon>
        <taxon>Fungi</taxon>
        <taxon>Fungi incertae sedis</taxon>
        <taxon>Chytridiomycota</taxon>
        <taxon>Chytridiomycota incertae sedis</taxon>
        <taxon>Chytridiomycetes</taxon>
        <taxon>Chytridiales</taxon>
        <taxon>Chytriomycetaceae</taxon>
        <taxon>Chytriomyces</taxon>
    </lineage>
</organism>
<gene>
    <name evidence="6" type="ORF">CcCBS67573_g04238</name>
</gene>
<dbReference type="Pfam" id="PF00439">
    <property type="entry name" value="Bromodomain"/>
    <property type="match status" value="2"/>
</dbReference>
<comment type="caution">
    <text evidence="6">The sequence shown here is derived from an EMBL/GenBank/DDBJ whole genome shotgun (WGS) entry which is preliminary data.</text>
</comment>
<name>A0A507FE09_9FUNG</name>
<dbReference type="GO" id="GO:0006355">
    <property type="term" value="P:regulation of DNA-templated transcription"/>
    <property type="evidence" value="ECO:0007669"/>
    <property type="project" value="TreeGrafter"/>
</dbReference>
<dbReference type="PROSITE" id="PS51525">
    <property type="entry name" value="NET"/>
    <property type="match status" value="1"/>
</dbReference>
<dbReference type="STRING" id="246404.A0A507FE09"/>
<feature type="region of interest" description="Disordered" evidence="3">
    <location>
        <begin position="461"/>
        <end position="495"/>
    </location>
</feature>
<dbReference type="InterPro" id="IPR050935">
    <property type="entry name" value="Bromo_chromatin_reader"/>
</dbReference>
<evidence type="ECO:0008006" key="8">
    <source>
        <dbReference type="Google" id="ProtNLM"/>
    </source>
</evidence>
<evidence type="ECO:0000256" key="2">
    <source>
        <dbReference type="PROSITE-ProRule" id="PRU00035"/>
    </source>
</evidence>
<feature type="region of interest" description="Disordered" evidence="3">
    <location>
        <begin position="553"/>
        <end position="580"/>
    </location>
</feature>
<dbReference type="OrthoDB" id="784962at2759"/>
<feature type="compositionally biased region" description="Basic and acidic residues" evidence="3">
    <location>
        <begin position="314"/>
        <end position="323"/>
    </location>
</feature>
<dbReference type="AlphaFoldDB" id="A0A507FE09"/>
<feature type="region of interest" description="Disordered" evidence="3">
    <location>
        <begin position="136"/>
        <end position="183"/>
    </location>
</feature>
<sequence length="709" mass="77893">MKRTLEGDEVPVLSPVIAADSVADSAVLGSPVSAEFISTTNNNSILNDSAVASVADDKSNYQLEHEEPLAKKSKVEPEVIPIHESIELHESIESQASHESIEAVESHESPDPLPLSTEQLVEPSMPLPIPVHSAPVHVHSPPDSLLESSHETHHHSTAPQTTTASSASANFPHPSASHQHATHISTQLDLAQLKYCNQIIGKVRRLKDAPPFLVPVDPIRLGIPTYFDVVKRPMDLSTIQKKMETHQYKTAHGFIDDCTLMFDNCYLFNGRESIVGLMAQRLQVYIQQQLLKMPTTTEKKRPNPQQHALHHAPAHVERPKRDVQPPPRVGLESISSPNRKPMSRQAISDLRHALITTKELFKPKYFSFNFPFLEPVDHVKLQIPNYPLIIRNPMDFGTILKKLEAQVYANGAEYEADARLVFRNCYTFNAEGSEVHEMGRRLEQVFELKWRERPFLPVDKHAPAKRGSFSGSAGGSIPAADSDDSSSSEEEEQVQENLLKLMQEVTKLAAHKGNKEKKKHKKAKLHAMQQQLLAAQSTLPPSASAAVANYHSSVTASKKKKKSSSSSARRPANHGAQPVIKEITYNQKKELSEKIEMLAPEKLERVFEIIRSGMPNIDSQAAEGQDEIELDIDALDKVILSKLYHFVVNAAAAASATSSKSANNHSRPMASAASGHAQAPPPKSMTQAVSQDSSDSGSSSGSDSDSGSD</sequence>
<feature type="compositionally biased region" description="Basic and acidic residues" evidence="3">
    <location>
        <begin position="99"/>
        <end position="110"/>
    </location>
</feature>
<feature type="compositionally biased region" description="Low complexity" evidence="3">
    <location>
        <begin position="692"/>
        <end position="709"/>
    </location>
</feature>
<reference evidence="6 7" key="1">
    <citation type="journal article" date="2019" name="Sci. Rep.">
        <title>Comparative genomics of chytrid fungi reveal insights into the obligate biotrophic and pathogenic lifestyle of Synchytrium endobioticum.</title>
        <authorList>
            <person name="van de Vossenberg B.T.L.H."/>
            <person name="Warris S."/>
            <person name="Nguyen H.D.T."/>
            <person name="van Gent-Pelzer M.P.E."/>
            <person name="Joly D.L."/>
            <person name="van de Geest H.C."/>
            <person name="Bonants P.J.M."/>
            <person name="Smith D.S."/>
            <person name="Levesque C.A."/>
            <person name="van der Lee T.A.J."/>
        </authorList>
    </citation>
    <scope>NUCLEOTIDE SEQUENCE [LARGE SCALE GENOMIC DNA]</scope>
    <source>
        <strain evidence="6 7">CBS 675.73</strain>
    </source>
</reference>
<dbReference type="GO" id="GO:0005634">
    <property type="term" value="C:nucleus"/>
    <property type="evidence" value="ECO:0007669"/>
    <property type="project" value="TreeGrafter"/>
</dbReference>
<evidence type="ECO:0000256" key="1">
    <source>
        <dbReference type="ARBA" id="ARBA00023117"/>
    </source>
</evidence>
<feature type="compositionally biased region" description="Low complexity" evidence="3">
    <location>
        <begin position="157"/>
        <end position="169"/>
    </location>
</feature>
<protein>
    <recommendedName>
        <fullName evidence="8">Bromo domain-containing protein</fullName>
    </recommendedName>
</protein>
<dbReference type="Proteomes" id="UP000320333">
    <property type="component" value="Unassembled WGS sequence"/>
</dbReference>
<dbReference type="Gene3D" id="1.20.920.10">
    <property type="entry name" value="Bromodomain-like"/>
    <property type="match status" value="2"/>
</dbReference>
<evidence type="ECO:0000259" key="5">
    <source>
        <dbReference type="PROSITE" id="PS51525"/>
    </source>
</evidence>
<dbReference type="PRINTS" id="PR00503">
    <property type="entry name" value="BROMODOMAIN"/>
</dbReference>
<dbReference type="PROSITE" id="PS50014">
    <property type="entry name" value="BROMODOMAIN_2"/>
    <property type="match status" value="2"/>
</dbReference>
<dbReference type="InterPro" id="IPR036427">
    <property type="entry name" value="Bromodomain-like_sf"/>
</dbReference>
<dbReference type="GO" id="GO:0006338">
    <property type="term" value="P:chromatin remodeling"/>
    <property type="evidence" value="ECO:0007669"/>
    <property type="project" value="TreeGrafter"/>
</dbReference>
<feature type="region of interest" description="Disordered" evidence="3">
    <location>
        <begin position="88"/>
        <end position="118"/>
    </location>
</feature>
<dbReference type="PROSITE" id="PS00633">
    <property type="entry name" value="BROMODOMAIN_1"/>
    <property type="match status" value="1"/>
</dbReference>
<feature type="region of interest" description="Disordered" evidence="3">
    <location>
        <begin position="295"/>
        <end position="342"/>
    </location>
</feature>
<dbReference type="SMART" id="SM00297">
    <property type="entry name" value="BROMO"/>
    <property type="match status" value="2"/>
</dbReference>
<dbReference type="Pfam" id="PF17035">
    <property type="entry name" value="BET"/>
    <property type="match status" value="1"/>
</dbReference>
<feature type="compositionally biased region" description="Acidic residues" evidence="3">
    <location>
        <begin position="481"/>
        <end position="494"/>
    </location>
</feature>
<dbReference type="InterPro" id="IPR018359">
    <property type="entry name" value="Bromodomain_CS"/>
</dbReference>
<evidence type="ECO:0000259" key="4">
    <source>
        <dbReference type="PROSITE" id="PS50014"/>
    </source>
</evidence>
<evidence type="ECO:0000313" key="6">
    <source>
        <dbReference type="EMBL" id="TPX74483.1"/>
    </source>
</evidence>
<accession>A0A507FE09</accession>